<proteinExistence type="predicted"/>
<name>A0ABV1G8C8_9FIRM</name>
<gene>
    <name evidence="1" type="ORF">WMO66_10555</name>
</gene>
<dbReference type="Gene3D" id="3.40.50.300">
    <property type="entry name" value="P-loop containing nucleotide triphosphate hydrolases"/>
    <property type="match status" value="1"/>
</dbReference>
<protein>
    <submittedName>
        <fullName evidence="1">AAA family ATPase</fullName>
    </submittedName>
</protein>
<sequence>MNNKLKTVDAETLLSTPMSKTMFIVDGLISQGVNVISGASKIGKSWLMLWLGLQVAQGNSIWGLPTLQCDVLYLSLEDTQRRIKDRLYNLTDSAPDNLYFAVTSGLIGGGLEEQITDFLTEHSATKLVIIDTLQKVRDSKGSAGKAGMYGNDYDDISSIKRIADGFNIAILLVHHLRKLQDSDDPFNDVSGSTGIIGAADTNFILRRKRSGNAATLLVSGRDVEYQELTLQFNDLVWELVERKNSEDIHKAELPKFLFRVVDFMECRTEWVGTATELLTEMKEQEVTPNMVTKYLGQFTYEVLEPLGIEYRTKRTGKSRLIKFLRRDGDDANDAGIAI</sequence>
<dbReference type="SUPFAM" id="SSF52540">
    <property type="entry name" value="P-loop containing nucleoside triphosphate hydrolases"/>
    <property type="match status" value="1"/>
</dbReference>
<dbReference type="Pfam" id="PF13481">
    <property type="entry name" value="AAA_25"/>
    <property type="match status" value="1"/>
</dbReference>
<accession>A0ABV1G8C8</accession>
<evidence type="ECO:0000313" key="1">
    <source>
        <dbReference type="EMBL" id="MEQ2511678.1"/>
    </source>
</evidence>
<reference evidence="1 2" key="1">
    <citation type="submission" date="2024-03" db="EMBL/GenBank/DDBJ databases">
        <title>Human intestinal bacterial collection.</title>
        <authorList>
            <person name="Pauvert C."/>
            <person name="Hitch T.C.A."/>
            <person name="Clavel T."/>
        </authorList>
    </citation>
    <scope>NUCLEOTIDE SEQUENCE [LARGE SCALE GENOMIC DNA]</scope>
    <source>
        <strain evidence="1 2">CLA-AA-H192</strain>
    </source>
</reference>
<dbReference type="InterPro" id="IPR027417">
    <property type="entry name" value="P-loop_NTPase"/>
</dbReference>
<organism evidence="1 2">
    <name type="scientific">Faecousia intestinalis</name>
    <dbReference type="NCBI Taxonomy" id="3133167"/>
    <lineage>
        <taxon>Bacteria</taxon>
        <taxon>Bacillati</taxon>
        <taxon>Bacillota</taxon>
        <taxon>Clostridia</taxon>
        <taxon>Eubacteriales</taxon>
        <taxon>Oscillospiraceae</taxon>
        <taxon>Faecousia</taxon>
    </lineage>
</organism>
<dbReference type="EMBL" id="JBBMFF010000244">
    <property type="protein sequence ID" value="MEQ2511678.1"/>
    <property type="molecule type" value="Genomic_DNA"/>
</dbReference>
<evidence type="ECO:0000313" key="2">
    <source>
        <dbReference type="Proteomes" id="UP001491552"/>
    </source>
</evidence>
<comment type="caution">
    <text evidence="1">The sequence shown here is derived from an EMBL/GenBank/DDBJ whole genome shotgun (WGS) entry which is preliminary data.</text>
</comment>
<keyword evidence="2" id="KW-1185">Reference proteome</keyword>
<dbReference type="RefSeq" id="WP_349136450.1">
    <property type="nucleotide sequence ID" value="NZ_JBBMFF010000244.1"/>
</dbReference>
<dbReference type="Proteomes" id="UP001491552">
    <property type="component" value="Unassembled WGS sequence"/>
</dbReference>